<dbReference type="PANTHER" id="PTHR13108:SF9">
    <property type="entry name" value="CONDENSIN COMPLEX SUBUNIT 2"/>
    <property type="match status" value="1"/>
</dbReference>
<dbReference type="PIRSF" id="PIRSF017126">
    <property type="entry name" value="Condensin_H"/>
    <property type="match status" value="1"/>
</dbReference>
<evidence type="ECO:0000313" key="14">
    <source>
        <dbReference type="Proteomes" id="UP000007110"/>
    </source>
</evidence>
<keyword evidence="6" id="KW-0963">Cytoplasm</keyword>
<evidence type="ECO:0000256" key="6">
    <source>
        <dbReference type="ARBA" id="ARBA00022490"/>
    </source>
</evidence>
<feature type="compositionally biased region" description="Polar residues" evidence="12">
    <location>
        <begin position="16"/>
        <end position="30"/>
    </location>
</feature>
<evidence type="ECO:0000256" key="2">
    <source>
        <dbReference type="ARBA" id="ARBA00004496"/>
    </source>
</evidence>
<dbReference type="Pfam" id="PF05786">
    <property type="entry name" value="Cnd2"/>
    <property type="match status" value="1"/>
</dbReference>
<evidence type="ECO:0000256" key="9">
    <source>
        <dbReference type="ARBA" id="ARBA00023067"/>
    </source>
</evidence>
<evidence type="ECO:0000256" key="10">
    <source>
        <dbReference type="ARBA" id="ARBA00023306"/>
    </source>
</evidence>
<evidence type="ECO:0000256" key="7">
    <source>
        <dbReference type="ARBA" id="ARBA00022618"/>
    </source>
</evidence>
<evidence type="ECO:0000256" key="8">
    <source>
        <dbReference type="ARBA" id="ARBA00022776"/>
    </source>
</evidence>
<evidence type="ECO:0000256" key="1">
    <source>
        <dbReference type="ARBA" id="ARBA00004286"/>
    </source>
</evidence>
<keyword evidence="9 11" id="KW-0226">DNA condensation</keyword>
<evidence type="ECO:0000256" key="4">
    <source>
        <dbReference type="ARBA" id="ARBA00016065"/>
    </source>
</evidence>
<dbReference type="GeneID" id="580357"/>
<dbReference type="GO" id="GO:0005737">
    <property type="term" value="C:cytoplasm"/>
    <property type="evidence" value="ECO:0007669"/>
    <property type="project" value="UniProtKB-SubCell"/>
</dbReference>
<dbReference type="OMA" id="FRKTCAD"/>
<feature type="region of interest" description="Disordered" evidence="12">
    <location>
        <begin position="1"/>
        <end position="90"/>
    </location>
</feature>
<feature type="compositionally biased region" description="Basic and acidic residues" evidence="12">
    <location>
        <begin position="173"/>
        <end position="183"/>
    </location>
</feature>
<dbReference type="GO" id="GO:0000796">
    <property type="term" value="C:condensin complex"/>
    <property type="evidence" value="ECO:0000318"/>
    <property type="project" value="GO_Central"/>
</dbReference>
<evidence type="ECO:0000256" key="12">
    <source>
        <dbReference type="SAM" id="MobiDB-lite"/>
    </source>
</evidence>
<dbReference type="GO" id="GO:0051301">
    <property type="term" value="P:cell division"/>
    <property type="evidence" value="ECO:0007669"/>
    <property type="project" value="UniProtKB-KW"/>
</dbReference>
<keyword evidence="7 11" id="KW-0132">Cell division</keyword>
<evidence type="ECO:0000256" key="3">
    <source>
        <dbReference type="ARBA" id="ARBA00009471"/>
    </source>
</evidence>
<dbReference type="RefSeq" id="XP_030841276.1">
    <property type="nucleotide sequence ID" value="XM_030985416.1"/>
</dbReference>
<dbReference type="GO" id="GO:0007076">
    <property type="term" value="P:mitotic chromosome condensation"/>
    <property type="evidence" value="ECO:0000318"/>
    <property type="project" value="GO_Central"/>
</dbReference>
<dbReference type="CTD" id="23397"/>
<dbReference type="InterPro" id="IPR022816">
    <property type="entry name" value="Condensin_barren_su2"/>
</dbReference>
<feature type="region of interest" description="Disordered" evidence="12">
    <location>
        <begin position="561"/>
        <end position="588"/>
    </location>
</feature>
<reference evidence="14" key="1">
    <citation type="submission" date="2015-02" db="EMBL/GenBank/DDBJ databases">
        <title>Genome sequencing for Strongylocentrotus purpuratus.</title>
        <authorList>
            <person name="Murali S."/>
            <person name="Liu Y."/>
            <person name="Vee V."/>
            <person name="English A."/>
            <person name="Wang M."/>
            <person name="Skinner E."/>
            <person name="Han Y."/>
            <person name="Muzny D.M."/>
            <person name="Worley K.C."/>
            <person name="Gibbs R.A."/>
        </authorList>
    </citation>
    <scope>NUCLEOTIDE SEQUENCE</scope>
</reference>
<dbReference type="GO" id="GO:0003682">
    <property type="term" value="F:chromatin binding"/>
    <property type="evidence" value="ECO:0000318"/>
    <property type="project" value="GO_Central"/>
</dbReference>
<dbReference type="AlphaFoldDB" id="A0A7M7NTF2"/>
<evidence type="ECO:0000256" key="11">
    <source>
        <dbReference type="PIRNR" id="PIRNR017126"/>
    </source>
</evidence>
<evidence type="ECO:0000313" key="13">
    <source>
        <dbReference type="EnsemblMetazoa" id="XP_030841277"/>
    </source>
</evidence>
<proteinExistence type="inferred from homology"/>
<dbReference type="KEGG" id="spu:580357"/>
<feature type="region of interest" description="Disordered" evidence="12">
    <location>
        <begin position="172"/>
        <end position="207"/>
    </location>
</feature>
<dbReference type="OrthoDB" id="362021at2759"/>
<comment type="function">
    <text evidence="11">Regulatory subunit of the condensin complex, a complex required for conversion of interphase chromatin into mitotic-like condense chromosomes.</text>
</comment>
<evidence type="ECO:0000256" key="5">
    <source>
        <dbReference type="ARBA" id="ARBA00022454"/>
    </source>
</evidence>
<dbReference type="FunCoup" id="A0A7M7NTF2">
    <property type="interactions" value="861"/>
</dbReference>
<keyword evidence="14" id="KW-1185">Reference proteome</keyword>
<protein>
    <recommendedName>
        <fullName evidence="4 11">Condensin complex subunit 2</fullName>
    </recommendedName>
</protein>
<dbReference type="EnsemblMetazoa" id="XM_030985416">
    <property type="protein sequence ID" value="XP_030841276"/>
    <property type="gene ID" value="LOC580357"/>
</dbReference>
<keyword evidence="8 11" id="KW-0498">Mitosis</keyword>
<comment type="similarity">
    <text evidence="3 11">Belongs to the CND2 (condensin subunit 2) family.</text>
</comment>
<sequence>MSSTPQGEVHTPVSRMASTAGLSSRYISPTTRRKPNPLTSQSSILSNFAENDDAAEKRQRRHSRVMEMQRHLQSPVSSPSDRRRSLPLSGLSTGQLTDHYSNCIKLSAENKINSKNAFGLHLIDYMAELLKSKTGEMTNFQVASCTLDASAKIYAGRVDAIHAETYKMLGGLGHDRQSKHSEGDAEGGEGPGANEGKKKKRARHSNTVEANLKNINLTKLDLGFEPDPLFQRTSAAFDEGGSFGLLLNHLHCRDDGCELLLDSNTIINNEEEPAKSEKGTQTMVDMNEITEIYNGVSLESLQICPEFADFEFANWSAEREEGVTSMISKMAAADGQQAFDVHAIPEPLEEEPADHMGMGGDHFEGGGFSDDDDGGEALPGMDQPSMFTSDNSDATIMIGRSASSSVSVNTGGKLCLQLSLEPSEYSYFNMDVLNTWAGPQHWKLKPKSKDSATAEEGTKKAASKKPLFRLNYDDEVDFDKFFGESKAATTLSQSTLNKYNKSELTLPDQDDDYKPTSLLKMFLRPNFMMKRQAANTNNESLDDGIDGYDYNNENDCANFCPAAGGGDDDDDDSSHAPGSMTYDLDSMSQTSAGSHSGFLNNSIFDATMLQGDRLVAQPHKVSKINIQYARTAKKMDVKRLKNHMWGFLTKPEADKENVSNEADADGVAGTQSFCDMYTTLPDKMSKTMSKNLSIPIAFVCLLHLCNEKSLSLTVQAEGLEDLLITQD</sequence>
<accession>A0A7M7NTF2</accession>
<comment type="subcellular location">
    <subcellularLocation>
        <location evidence="1">Chromosome</location>
    </subcellularLocation>
    <subcellularLocation>
        <location evidence="2">Cytoplasm</location>
    </subcellularLocation>
</comment>
<dbReference type="PANTHER" id="PTHR13108">
    <property type="entry name" value="CONDENSIN COMPLEX SUBUNIT 2"/>
    <property type="match status" value="1"/>
</dbReference>
<reference evidence="13" key="2">
    <citation type="submission" date="2021-01" db="UniProtKB">
        <authorList>
            <consortium name="EnsemblMetazoa"/>
        </authorList>
    </citation>
    <scope>IDENTIFICATION</scope>
</reference>
<feature type="compositionally biased region" description="Polar residues" evidence="12">
    <location>
        <begin position="37"/>
        <end position="49"/>
    </location>
</feature>
<dbReference type="RefSeq" id="XP_030841277.1">
    <property type="nucleotide sequence ID" value="XM_030985417.1"/>
</dbReference>
<dbReference type="InParanoid" id="A0A7M7NTF2"/>
<keyword evidence="10 11" id="KW-0131">Cell cycle</keyword>
<keyword evidence="5" id="KW-0158">Chromosome</keyword>
<dbReference type="EnsemblMetazoa" id="XM_030985417">
    <property type="protein sequence ID" value="XP_030841277"/>
    <property type="gene ID" value="LOC580357"/>
</dbReference>
<organism evidence="13 14">
    <name type="scientific">Strongylocentrotus purpuratus</name>
    <name type="common">Purple sea urchin</name>
    <dbReference type="NCBI Taxonomy" id="7668"/>
    <lineage>
        <taxon>Eukaryota</taxon>
        <taxon>Metazoa</taxon>
        <taxon>Echinodermata</taxon>
        <taxon>Eleutherozoa</taxon>
        <taxon>Echinozoa</taxon>
        <taxon>Echinoidea</taxon>
        <taxon>Euechinoidea</taxon>
        <taxon>Echinacea</taxon>
        <taxon>Camarodonta</taxon>
        <taxon>Echinidea</taxon>
        <taxon>Strongylocentrotidae</taxon>
        <taxon>Strongylocentrotus</taxon>
    </lineage>
</organism>
<dbReference type="Proteomes" id="UP000007110">
    <property type="component" value="Unassembled WGS sequence"/>
</dbReference>
<name>A0A7M7NTF2_STRPU</name>